<gene>
    <name evidence="6" type="ORF">JW886_03445</name>
</gene>
<evidence type="ECO:0000256" key="4">
    <source>
        <dbReference type="ARBA" id="ARBA00023163"/>
    </source>
</evidence>
<dbReference type="Proteomes" id="UP000663608">
    <property type="component" value="Chromosome"/>
</dbReference>
<dbReference type="EMBL" id="CP070872">
    <property type="protein sequence ID" value="QSE77311.1"/>
    <property type="molecule type" value="Genomic_DNA"/>
</dbReference>
<keyword evidence="7" id="KW-1185">Reference proteome</keyword>
<dbReference type="PANTHER" id="PTHR30126">
    <property type="entry name" value="HTH-TYPE TRANSCRIPTIONAL REGULATOR"/>
    <property type="match status" value="1"/>
</dbReference>
<evidence type="ECO:0000256" key="2">
    <source>
        <dbReference type="ARBA" id="ARBA00023015"/>
    </source>
</evidence>
<keyword evidence="4" id="KW-0804">Transcription</keyword>
<evidence type="ECO:0000256" key="1">
    <source>
        <dbReference type="ARBA" id="ARBA00009437"/>
    </source>
</evidence>
<dbReference type="InterPro" id="IPR036390">
    <property type="entry name" value="WH_DNA-bd_sf"/>
</dbReference>
<dbReference type="RefSeq" id="WP_205872310.1">
    <property type="nucleotide sequence ID" value="NZ_CP070872.1"/>
</dbReference>
<dbReference type="Gene3D" id="3.40.190.290">
    <property type="match status" value="1"/>
</dbReference>
<proteinExistence type="inferred from homology"/>
<keyword evidence="2" id="KW-0805">Transcription regulation</keyword>
<dbReference type="PRINTS" id="PR00039">
    <property type="entry name" value="HTHLYSR"/>
</dbReference>
<accession>A0AA45KHS7</accession>
<dbReference type="AlphaFoldDB" id="A0AA45KHS7"/>
<dbReference type="Gene3D" id="1.10.10.10">
    <property type="entry name" value="Winged helix-like DNA-binding domain superfamily/Winged helix DNA-binding domain"/>
    <property type="match status" value="1"/>
</dbReference>
<evidence type="ECO:0000313" key="7">
    <source>
        <dbReference type="Proteomes" id="UP000663608"/>
    </source>
</evidence>
<dbReference type="PROSITE" id="PS50931">
    <property type="entry name" value="HTH_LYSR"/>
    <property type="match status" value="1"/>
</dbReference>
<dbReference type="InterPro" id="IPR036388">
    <property type="entry name" value="WH-like_DNA-bd_sf"/>
</dbReference>
<evidence type="ECO:0000313" key="6">
    <source>
        <dbReference type="EMBL" id="QSE77311.1"/>
    </source>
</evidence>
<dbReference type="GO" id="GO:0000976">
    <property type="term" value="F:transcription cis-regulatory region binding"/>
    <property type="evidence" value="ECO:0007669"/>
    <property type="project" value="TreeGrafter"/>
</dbReference>
<reference evidence="6 7" key="1">
    <citation type="submission" date="2021-02" db="EMBL/GenBank/DDBJ databases">
        <title>Complete genome sequence of Lactococcus lactis strain K_LL004.</title>
        <authorList>
            <person name="Kim H.B."/>
        </authorList>
    </citation>
    <scope>NUCLEOTIDE SEQUENCE [LARGE SCALE GENOMIC DNA]</scope>
    <source>
        <strain evidence="6 7">K_LL004</strain>
    </source>
</reference>
<organism evidence="6 7">
    <name type="scientific">Lactococcus taiwanensis</name>
    <dbReference type="NCBI Taxonomy" id="1151742"/>
    <lineage>
        <taxon>Bacteria</taxon>
        <taxon>Bacillati</taxon>
        <taxon>Bacillota</taxon>
        <taxon>Bacilli</taxon>
        <taxon>Lactobacillales</taxon>
        <taxon>Streptococcaceae</taxon>
        <taxon>Lactococcus</taxon>
    </lineage>
</organism>
<dbReference type="InterPro" id="IPR000847">
    <property type="entry name" value="LysR_HTH_N"/>
</dbReference>
<protein>
    <submittedName>
        <fullName evidence="6">LysR family transcriptional regulator</fullName>
    </submittedName>
</protein>
<dbReference type="KEGG" id="lti:JW886_03445"/>
<feature type="domain" description="HTH lysR-type" evidence="5">
    <location>
        <begin position="1"/>
        <end position="58"/>
    </location>
</feature>
<dbReference type="SUPFAM" id="SSF53850">
    <property type="entry name" value="Periplasmic binding protein-like II"/>
    <property type="match status" value="1"/>
</dbReference>
<dbReference type="Pfam" id="PF03466">
    <property type="entry name" value="LysR_substrate"/>
    <property type="match status" value="1"/>
</dbReference>
<name>A0AA45KHS7_9LACT</name>
<dbReference type="Pfam" id="PF00126">
    <property type="entry name" value="HTH_1"/>
    <property type="match status" value="1"/>
</dbReference>
<evidence type="ECO:0000256" key="3">
    <source>
        <dbReference type="ARBA" id="ARBA00023125"/>
    </source>
</evidence>
<comment type="similarity">
    <text evidence="1">Belongs to the LysR transcriptional regulatory family.</text>
</comment>
<evidence type="ECO:0000259" key="5">
    <source>
        <dbReference type="PROSITE" id="PS50931"/>
    </source>
</evidence>
<dbReference type="PANTHER" id="PTHR30126:SF40">
    <property type="entry name" value="HTH-TYPE TRANSCRIPTIONAL REGULATOR GLTR"/>
    <property type="match status" value="1"/>
</dbReference>
<dbReference type="InterPro" id="IPR005119">
    <property type="entry name" value="LysR_subst-bd"/>
</dbReference>
<sequence>MFPLFETFIAVYETKSFTRASKYLFISQPTVTVRIRKLEEELGTFLFSRGQNQEVIPTEAAMHLYAPALKYIKNWEKLQAEIQEKQLKKHPFKIGVSHSAAISLMPNIFKSFEKDLEHLDVEISMYDSETVFDLVSNHDLHFGVVEKPLANEQTETFPLGQDELVLAGSTETGTFFIREVGSGVGHYVKKFLKEEKVLPKNIVRMSSNEMIIAHIRAGLGASLISKQFITKEIPYQELGEKYQREFLGVTFADERDPLIQTLVQKIKQTVTR</sequence>
<dbReference type="GO" id="GO:0003700">
    <property type="term" value="F:DNA-binding transcription factor activity"/>
    <property type="evidence" value="ECO:0007669"/>
    <property type="project" value="InterPro"/>
</dbReference>
<dbReference type="SUPFAM" id="SSF46785">
    <property type="entry name" value="Winged helix' DNA-binding domain"/>
    <property type="match status" value="1"/>
</dbReference>
<keyword evidence="3" id="KW-0238">DNA-binding</keyword>